<feature type="compositionally biased region" description="Basic and acidic residues" evidence="1">
    <location>
        <begin position="389"/>
        <end position="407"/>
    </location>
</feature>
<comment type="caution">
    <text evidence="2">The sequence shown here is derived from an EMBL/GenBank/DDBJ whole genome shotgun (WGS) entry which is preliminary data.</text>
</comment>
<evidence type="ECO:0000313" key="3">
    <source>
        <dbReference type="Proteomes" id="UP000094527"/>
    </source>
</evidence>
<feature type="compositionally biased region" description="Polar residues" evidence="1">
    <location>
        <begin position="553"/>
        <end position="562"/>
    </location>
</feature>
<feature type="region of interest" description="Disordered" evidence="1">
    <location>
        <begin position="1"/>
        <end position="37"/>
    </location>
</feature>
<evidence type="ECO:0000313" key="2">
    <source>
        <dbReference type="EMBL" id="ODM96601.1"/>
    </source>
</evidence>
<feature type="region of interest" description="Disordered" evidence="1">
    <location>
        <begin position="610"/>
        <end position="633"/>
    </location>
</feature>
<gene>
    <name evidence="2" type="ORF">Ocin01_10077</name>
</gene>
<reference evidence="2 3" key="1">
    <citation type="journal article" date="2016" name="Genome Biol. Evol.">
        <title>Gene Family Evolution Reflects Adaptation to Soil Environmental Stressors in the Genome of the Collembolan Orchesella cincta.</title>
        <authorList>
            <person name="Faddeeva-Vakhrusheva A."/>
            <person name="Derks M.F."/>
            <person name="Anvar S.Y."/>
            <person name="Agamennone V."/>
            <person name="Suring W."/>
            <person name="Smit S."/>
            <person name="van Straalen N.M."/>
            <person name="Roelofs D."/>
        </authorList>
    </citation>
    <scope>NUCLEOTIDE SEQUENCE [LARGE SCALE GENOMIC DNA]</scope>
    <source>
        <tissue evidence="2">Mixed pool</tissue>
    </source>
</reference>
<dbReference type="Proteomes" id="UP000094527">
    <property type="component" value="Unassembled WGS sequence"/>
</dbReference>
<feature type="region of interest" description="Disordered" evidence="1">
    <location>
        <begin position="654"/>
        <end position="697"/>
    </location>
</feature>
<evidence type="ECO:0000256" key="1">
    <source>
        <dbReference type="SAM" id="MobiDB-lite"/>
    </source>
</evidence>
<feature type="compositionally biased region" description="Polar residues" evidence="1">
    <location>
        <begin position="290"/>
        <end position="302"/>
    </location>
</feature>
<feature type="compositionally biased region" description="Polar residues" evidence="1">
    <location>
        <begin position="267"/>
        <end position="276"/>
    </location>
</feature>
<feature type="compositionally biased region" description="Basic and acidic residues" evidence="1">
    <location>
        <begin position="505"/>
        <end position="528"/>
    </location>
</feature>
<feature type="compositionally biased region" description="Basic and acidic residues" evidence="1">
    <location>
        <begin position="236"/>
        <end position="246"/>
    </location>
</feature>
<dbReference type="AlphaFoldDB" id="A0A1D2MUL5"/>
<proteinExistence type="predicted"/>
<feature type="compositionally biased region" description="Acidic residues" evidence="1">
    <location>
        <begin position="681"/>
        <end position="697"/>
    </location>
</feature>
<organism evidence="2 3">
    <name type="scientific">Orchesella cincta</name>
    <name type="common">Springtail</name>
    <name type="synonym">Podura cincta</name>
    <dbReference type="NCBI Taxonomy" id="48709"/>
    <lineage>
        <taxon>Eukaryota</taxon>
        <taxon>Metazoa</taxon>
        <taxon>Ecdysozoa</taxon>
        <taxon>Arthropoda</taxon>
        <taxon>Hexapoda</taxon>
        <taxon>Collembola</taxon>
        <taxon>Entomobryomorpha</taxon>
        <taxon>Entomobryoidea</taxon>
        <taxon>Orchesellidae</taxon>
        <taxon>Orchesellinae</taxon>
        <taxon>Orchesella</taxon>
    </lineage>
</organism>
<feature type="non-terminal residue" evidence="2">
    <location>
        <position position="697"/>
    </location>
</feature>
<feature type="compositionally biased region" description="Basic and acidic residues" evidence="1">
    <location>
        <begin position="563"/>
        <end position="574"/>
    </location>
</feature>
<dbReference type="EMBL" id="LJIJ01000521">
    <property type="protein sequence ID" value="ODM96601.1"/>
    <property type="molecule type" value="Genomic_DNA"/>
</dbReference>
<feature type="compositionally biased region" description="Acidic residues" evidence="1">
    <location>
        <begin position="622"/>
        <end position="631"/>
    </location>
</feature>
<name>A0A1D2MUL5_ORCCI</name>
<feature type="region of interest" description="Disordered" evidence="1">
    <location>
        <begin position="495"/>
        <end position="574"/>
    </location>
</feature>
<feature type="compositionally biased region" description="Basic and acidic residues" evidence="1">
    <location>
        <begin position="365"/>
        <end position="381"/>
    </location>
</feature>
<keyword evidence="3" id="KW-1185">Reference proteome</keyword>
<feature type="region of interest" description="Disordered" evidence="1">
    <location>
        <begin position="164"/>
        <end position="447"/>
    </location>
</feature>
<feature type="compositionally biased region" description="Basic residues" evidence="1">
    <location>
        <begin position="538"/>
        <end position="549"/>
    </location>
</feature>
<accession>A0A1D2MUL5</accession>
<protein>
    <submittedName>
        <fullName evidence="2">Uncharacterized protein</fullName>
    </submittedName>
</protein>
<feature type="compositionally biased region" description="Basic and acidic residues" evidence="1">
    <location>
        <begin position="167"/>
        <end position="185"/>
    </location>
</feature>
<sequence>MPYLRNRKRGAADVEADEDAVPESRPSTSAEQNGDPIREEDLSLLSWLEFHQKETESFADILKDEINTIKKRKIVGNLKVLENEQRPEAVRLSKSIVIGFNDAIAKAVKNLTNLGQTMVEELQQRYNLSEKWLETASAVTSVAGSEITGPTFSRKYLQNKFLSSLDDGSRSSDISDAKNNEEKDGATSNESDEQADVNEPADITQVEQLDVSSKLDDDDCTTSGDKTPPVPNGDVSMERSLEEDVVNRVPASDDEDSSSTKEHESVSTKISSSTEKVISVAKIKKEKLDASSSRIDTTQSEQLKADSGSIFSKNQLLKVAKMEAMDDSGSDSDGSGKTCVVPRHNLSQSEKFNHLATPKSPAARVKKEPLEKPAESPEKNKKINKQSSKKVDTPKKGSKSIVERDDSMELEQADPVGEADPQSGTVPPDASCSVNGLDDMLPGPDNDIMDFFSLPPDLDETGTVVVPRSSENRIQEQPTDVQKAAETILEGDRLCNGDIQAVNPKDNKNQKRQETLSKEEAKAMKEVLDSSDSDNPRNNRRREAHKKTEKVKPSSQSDQNPENGDKSWKDDPKLNKLKSVVELEKLDPSVQKTLNENKFVCLKTYEKMKKSNLDVLENNDSFSDDDSEQSDDSIVKLEKALKSLTRGCMIRSKRYKQNKLLQKSGKKSKRKSGNESGSESLMDDDEDDDDDCNDVNV</sequence>